<dbReference type="InterPro" id="IPR000182">
    <property type="entry name" value="GNAT_dom"/>
</dbReference>
<dbReference type="Pfam" id="PF13673">
    <property type="entry name" value="Acetyltransf_10"/>
    <property type="match status" value="1"/>
</dbReference>
<dbReference type="EC" id="2.3.1.-" evidence="2"/>
<evidence type="ECO:0000313" key="3">
    <source>
        <dbReference type="Proteomes" id="UP001302329"/>
    </source>
</evidence>
<accession>A0ABU5SVB0</accession>
<dbReference type="InterPro" id="IPR052564">
    <property type="entry name" value="N-acetyltrans/Recomb-assoc"/>
</dbReference>
<proteinExistence type="predicted"/>
<dbReference type="Proteomes" id="UP001302329">
    <property type="component" value="Unassembled WGS sequence"/>
</dbReference>
<sequence>MLPIRPLRPDDCQQLIAVYHEAVISQAGNLYSPSQIEAWSQQASRNEALRSSLLRGHGLVSCANGDETIIEAFALLDPVDRLALLYCRGRSSRQGRAGALLEALETHARSQGVLRLRTEASQLSRPLLERRGWVVDAEETVILGGVSFLRWRMGKDLL</sequence>
<dbReference type="EMBL" id="JAYGHY010000019">
    <property type="protein sequence ID" value="MEA5442461.1"/>
    <property type="molecule type" value="Genomic_DNA"/>
</dbReference>
<dbReference type="Gene3D" id="3.40.630.30">
    <property type="match status" value="1"/>
</dbReference>
<comment type="caution">
    <text evidence="2">The sequence shown here is derived from an EMBL/GenBank/DDBJ whole genome shotgun (WGS) entry which is preliminary data.</text>
</comment>
<keyword evidence="2" id="KW-0808">Transferase</keyword>
<dbReference type="PANTHER" id="PTHR43451:SF1">
    <property type="entry name" value="ACETYLTRANSFERASE"/>
    <property type="match status" value="1"/>
</dbReference>
<organism evidence="2 3">
    <name type="scientific">Cyanobium gracile UHCC 0281</name>
    <dbReference type="NCBI Taxonomy" id="3110309"/>
    <lineage>
        <taxon>Bacteria</taxon>
        <taxon>Bacillati</taxon>
        <taxon>Cyanobacteriota</taxon>
        <taxon>Cyanophyceae</taxon>
        <taxon>Synechococcales</taxon>
        <taxon>Prochlorococcaceae</taxon>
        <taxon>Cyanobium</taxon>
    </lineage>
</organism>
<dbReference type="GO" id="GO:0016746">
    <property type="term" value="F:acyltransferase activity"/>
    <property type="evidence" value="ECO:0007669"/>
    <property type="project" value="UniProtKB-KW"/>
</dbReference>
<name>A0ABU5SVB0_9CYAN</name>
<keyword evidence="3" id="KW-1185">Reference proteome</keyword>
<dbReference type="SUPFAM" id="SSF55729">
    <property type="entry name" value="Acyl-CoA N-acyltransferases (Nat)"/>
    <property type="match status" value="1"/>
</dbReference>
<dbReference type="RefSeq" id="WP_323356533.1">
    <property type="nucleotide sequence ID" value="NZ_JAYGHY010000019.1"/>
</dbReference>
<feature type="domain" description="N-acetyltransferase" evidence="1">
    <location>
        <begin position="2"/>
        <end position="158"/>
    </location>
</feature>
<evidence type="ECO:0000259" key="1">
    <source>
        <dbReference type="PROSITE" id="PS51186"/>
    </source>
</evidence>
<protein>
    <submittedName>
        <fullName evidence="2">GNAT family N-acetyltransferase</fullName>
        <ecNumber evidence="2">2.3.1.-</ecNumber>
    </submittedName>
</protein>
<dbReference type="InterPro" id="IPR016181">
    <property type="entry name" value="Acyl_CoA_acyltransferase"/>
</dbReference>
<gene>
    <name evidence="2" type="ORF">VB739_07850</name>
</gene>
<reference evidence="2 3" key="1">
    <citation type="submission" date="2023-12" db="EMBL/GenBank/DDBJ databases">
        <title>Baltic Sea Cyanobacteria.</title>
        <authorList>
            <person name="Delbaje E."/>
            <person name="Fewer D.P."/>
            <person name="Shishido T.K."/>
        </authorList>
    </citation>
    <scope>NUCLEOTIDE SEQUENCE [LARGE SCALE GENOMIC DNA]</scope>
    <source>
        <strain evidence="2 3">UHCC 0281</strain>
    </source>
</reference>
<evidence type="ECO:0000313" key="2">
    <source>
        <dbReference type="EMBL" id="MEA5442461.1"/>
    </source>
</evidence>
<dbReference type="PROSITE" id="PS51186">
    <property type="entry name" value="GNAT"/>
    <property type="match status" value="1"/>
</dbReference>
<keyword evidence="2" id="KW-0012">Acyltransferase</keyword>
<dbReference type="PANTHER" id="PTHR43451">
    <property type="entry name" value="ACETYLTRANSFERASE (GNAT) FAMILY PROTEIN"/>
    <property type="match status" value="1"/>
</dbReference>